<dbReference type="InterPro" id="IPR012337">
    <property type="entry name" value="RNaseH-like_sf"/>
</dbReference>
<dbReference type="PANTHER" id="PTHR46889">
    <property type="entry name" value="TRANSPOSASE INSF FOR INSERTION SEQUENCE IS3B-RELATED"/>
    <property type="match status" value="1"/>
</dbReference>
<sequence>MGLEAIYPKRRLSLSRPSQRLYAYLLMAVEVGRSDQVWACDITYIRMRRGFVYLVAILDWFSRYVVSWRTVKY</sequence>
<dbReference type="Pfam" id="PF00665">
    <property type="entry name" value="rve"/>
    <property type="match status" value="1"/>
</dbReference>
<feature type="non-terminal residue" evidence="2">
    <location>
        <position position="73"/>
    </location>
</feature>
<dbReference type="GO" id="GO:0003676">
    <property type="term" value="F:nucleic acid binding"/>
    <property type="evidence" value="ECO:0007669"/>
    <property type="project" value="InterPro"/>
</dbReference>
<proteinExistence type="predicted"/>
<dbReference type="EMBL" id="BARS01022124">
    <property type="protein sequence ID" value="GAG11433.1"/>
    <property type="molecule type" value="Genomic_DNA"/>
</dbReference>
<evidence type="ECO:0000313" key="2">
    <source>
        <dbReference type="EMBL" id="GAG11433.1"/>
    </source>
</evidence>
<comment type="caution">
    <text evidence="2">The sequence shown here is derived from an EMBL/GenBank/DDBJ whole genome shotgun (WGS) entry which is preliminary data.</text>
</comment>
<reference evidence="2" key="1">
    <citation type="journal article" date="2014" name="Front. Microbiol.">
        <title>High frequency of phylogenetically diverse reductive dehalogenase-homologous genes in deep subseafloor sedimentary metagenomes.</title>
        <authorList>
            <person name="Kawai M."/>
            <person name="Futagami T."/>
            <person name="Toyoda A."/>
            <person name="Takaki Y."/>
            <person name="Nishi S."/>
            <person name="Hori S."/>
            <person name="Arai W."/>
            <person name="Tsubouchi T."/>
            <person name="Morono Y."/>
            <person name="Uchiyama I."/>
            <person name="Ito T."/>
            <person name="Fujiyama A."/>
            <person name="Inagaki F."/>
            <person name="Takami H."/>
        </authorList>
    </citation>
    <scope>NUCLEOTIDE SEQUENCE</scope>
    <source>
        <strain evidence="2">Expedition CK06-06</strain>
    </source>
</reference>
<gene>
    <name evidence="2" type="ORF">S01H1_35404</name>
</gene>
<dbReference type="SUPFAM" id="SSF53098">
    <property type="entry name" value="Ribonuclease H-like"/>
    <property type="match status" value="1"/>
</dbReference>
<organism evidence="2">
    <name type="scientific">marine sediment metagenome</name>
    <dbReference type="NCBI Taxonomy" id="412755"/>
    <lineage>
        <taxon>unclassified sequences</taxon>
        <taxon>metagenomes</taxon>
        <taxon>ecological metagenomes</taxon>
    </lineage>
</organism>
<feature type="domain" description="Integrase catalytic" evidence="1">
    <location>
        <begin position="33"/>
        <end position="70"/>
    </location>
</feature>
<dbReference type="InterPro" id="IPR036397">
    <property type="entry name" value="RNaseH_sf"/>
</dbReference>
<dbReference type="Gene3D" id="3.30.420.10">
    <property type="entry name" value="Ribonuclease H-like superfamily/Ribonuclease H"/>
    <property type="match status" value="1"/>
</dbReference>
<accession>X0VG55</accession>
<protein>
    <recommendedName>
        <fullName evidence="1">Integrase catalytic domain-containing protein</fullName>
    </recommendedName>
</protein>
<name>X0VG55_9ZZZZ</name>
<evidence type="ECO:0000259" key="1">
    <source>
        <dbReference type="Pfam" id="PF00665"/>
    </source>
</evidence>
<dbReference type="GO" id="GO:0015074">
    <property type="term" value="P:DNA integration"/>
    <property type="evidence" value="ECO:0007669"/>
    <property type="project" value="InterPro"/>
</dbReference>
<dbReference type="InterPro" id="IPR050900">
    <property type="entry name" value="Transposase_IS3/IS150/IS904"/>
</dbReference>
<dbReference type="AlphaFoldDB" id="X0VG55"/>
<dbReference type="InterPro" id="IPR001584">
    <property type="entry name" value="Integrase_cat-core"/>
</dbReference>